<evidence type="ECO:0000256" key="3">
    <source>
        <dbReference type="ARBA" id="ARBA00022692"/>
    </source>
</evidence>
<dbReference type="GO" id="GO:0015179">
    <property type="term" value="F:L-amino acid transmembrane transporter activity"/>
    <property type="evidence" value="ECO:0007669"/>
    <property type="project" value="TreeGrafter"/>
</dbReference>
<feature type="domain" description="Amino acid transporter transmembrane" evidence="8">
    <location>
        <begin position="65"/>
        <end position="459"/>
    </location>
</feature>
<dbReference type="GO" id="GO:0016020">
    <property type="term" value="C:membrane"/>
    <property type="evidence" value="ECO:0007669"/>
    <property type="project" value="UniProtKB-SubCell"/>
</dbReference>
<keyword evidence="5 7" id="KW-0472">Membrane</keyword>
<keyword evidence="3 7" id="KW-0812">Transmembrane</keyword>
<evidence type="ECO:0000256" key="4">
    <source>
        <dbReference type="ARBA" id="ARBA00022989"/>
    </source>
</evidence>
<feature type="transmembrane region" description="Helical" evidence="7">
    <location>
        <begin position="249"/>
        <end position="266"/>
    </location>
</feature>
<dbReference type="OrthoDB" id="655540at2759"/>
<evidence type="ECO:0000256" key="1">
    <source>
        <dbReference type="ARBA" id="ARBA00004141"/>
    </source>
</evidence>
<feature type="transmembrane region" description="Helical" evidence="7">
    <location>
        <begin position="373"/>
        <end position="395"/>
    </location>
</feature>
<accession>A0A9P4YRT5</accession>
<name>A0A9P4YRT5_9HYPO</name>
<dbReference type="PANTHER" id="PTHR22950">
    <property type="entry name" value="AMINO ACID TRANSPORTER"/>
    <property type="match status" value="1"/>
</dbReference>
<feature type="transmembrane region" description="Helical" evidence="7">
    <location>
        <begin position="97"/>
        <end position="117"/>
    </location>
</feature>
<comment type="similarity">
    <text evidence="2">Belongs to the amino acid/polyamine transporter 2 family.</text>
</comment>
<feature type="transmembrane region" description="Helical" evidence="7">
    <location>
        <begin position="287"/>
        <end position="309"/>
    </location>
</feature>
<evidence type="ECO:0000313" key="9">
    <source>
        <dbReference type="EMBL" id="KAF4120609.1"/>
    </source>
</evidence>
<evidence type="ECO:0000256" key="5">
    <source>
        <dbReference type="ARBA" id="ARBA00023136"/>
    </source>
</evidence>
<organism evidence="9 10">
    <name type="scientific">Geosmithia morbida</name>
    <dbReference type="NCBI Taxonomy" id="1094350"/>
    <lineage>
        <taxon>Eukaryota</taxon>
        <taxon>Fungi</taxon>
        <taxon>Dikarya</taxon>
        <taxon>Ascomycota</taxon>
        <taxon>Pezizomycotina</taxon>
        <taxon>Sordariomycetes</taxon>
        <taxon>Hypocreomycetidae</taxon>
        <taxon>Hypocreales</taxon>
        <taxon>Bionectriaceae</taxon>
        <taxon>Geosmithia</taxon>
    </lineage>
</organism>
<dbReference type="RefSeq" id="XP_035319261.1">
    <property type="nucleotide sequence ID" value="XM_035464591.1"/>
</dbReference>
<feature type="transmembrane region" description="Helical" evidence="7">
    <location>
        <begin position="401"/>
        <end position="422"/>
    </location>
</feature>
<dbReference type="GeneID" id="55968842"/>
<dbReference type="InterPro" id="IPR013057">
    <property type="entry name" value="AA_transpt_TM"/>
</dbReference>
<reference evidence="9" key="1">
    <citation type="submission" date="2020-03" db="EMBL/GenBank/DDBJ databases">
        <title>Site-based positive gene gene selection in Geosmithia morbida across the United States reveals a broad range of putative effectors and factors for local host and environmental adapation.</title>
        <authorList>
            <person name="Onufrak A."/>
            <person name="Murdoch R.W."/>
            <person name="Gazis R."/>
            <person name="Huff M."/>
            <person name="Staton M."/>
            <person name="Klingeman W."/>
            <person name="Hadziabdic D."/>
        </authorList>
    </citation>
    <scope>NUCLEOTIDE SEQUENCE</scope>
    <source>
        <strain evidence="9">1262</strain>
    </source>
</reference>
<proteinExistence type="inferred from homology"/>
<dbReference type="AlphaFoldDB" id="A0A9P4YRT5"/>
<dbReference type="Pfam" id="PF01490">
    <property type="entry name" value="Aa_trans"/>
    <property type="match status" value="1"/>
</dbReference>
<comment type="subcellular location">
    <subcellularLocation>
        <location evidence="1">Membrane</location>
        <topology evidence="1">Multi-pass membrane protein</topology>
    </subcellularLocation>
</comment>
<dbReference type="PANTHER" id="PTHR22950:SF479">
    <property type="entry name" value="AMINO ACID TRANSPORTER (EUROFUNG)-RELATED"/>
    <property type="match status" value="1"/>
</dbReference>
<keyword evidence="4 7" id="KW-1133">Transmembrane helix</keyword>
<sequence>MAQHPNPAMGDSITDAPPSEQTKGGDLKMYDLPDSQNDIESIKAIGDASGFDQQKAIEGHAHFHRLGWKRMTILLIVEAIALGSLSLPSAFATLGMVAGVILTVGLGLVAIYTSYIVGQVKLKYNDVHHYADACGRILGRVGYEVVGVMFCLQLIFLVGSHCLTGTIAFQTIVDKNVCSIIFGVVSAIILLLLAIPPSFADLAFLGYIDFVSILLAIGITIIATGIKASDSDGGLASVPWSAWPKEGCTLVDAIVALTNIVFAYSFSITQFSMMDEMSEPKDYVKSIWTLGTIEIVIYTICGAVIYAFVGVDVKSPALLSAGPLVSKVAFGVGLPVIYISGSINTTVVSRYLHRRMFANTVTQFINTPRGWTSWLILISVITVIAFVIAEAIPFFNDLLSLSSALFVTGFTFYFPAMFWFMLIREGPWYSKQNIYKSIANGIIFVIGIAILIGGTYASISDINSKFEDGTVKKAFSCGAVE</sequence>
<dbReference type="EMBL" id="JAANYQ010000015">
    <property type="protein sequence ID" value="KAF4120609.1"/>
    <property type="molecule type" value="Genomic_DNA"/>
</dbReference>
<feature type="transmembrane region" description="Helical" evidence="7">
    <location>
        <begin position="72"/>
        <end position="91"/>
    </location>
</feature>
<feature type="transmembrane region" description="Helical" evidence="7">
    <location>
        <begin position="177"/>
        <end position="195"/>
    </location>
</feature>
<evidence type="ECO:0000256" key="2">
    <source>
        <dbReference type="ARBA" id="ARBA00008066"/>
    </source>
</evidence>
<evidence type="ECO:0000256" key="6">
    <source>
        <dbReference type="SAM" id="MobiDB-lite"/>
    </source>
</evidence>
<dbReference type="Proteomes" id="UP000749293">
    <property type="component" value="Unassembled WGS sequence"/>
</dbReference>
<protein>
    <submittedName>
        <fullName evidence="9">Transmembrane amino acid transporter protein</fullName>
    </submittedName>
</protein>
<evidence type="ECO:0000256" key="7">
    <source>
        <dbReference type="SAM" id="Phobius"/>
    </source>
</evidence>
<feature type="transmembrane region" description="Helical" evidence="7">
    <location>
        <begin position="207"/>
        <end position="229"/>
    </location>
</feature>
<feature type="transmembrane region" description="Helical" evidence="7">
    <location>
        <begin position="137"/>
        <end position="157"/>
    </location>
</feature>
<feature type="region of interest" description="Disordered" evidence="6">
    <location>
        <begin position="1"/>
        <end position="30"/>
    </location>
</feature>
<evidence type="ECO:0000313" key="10">
    <source>
        <dbReference type="Proteomes" id="UP000749293"/>
    </source>
</evidence>
<feature type="transmembrane region" description="Helical" evidence="7">
    <location>
        <begin position="434"/>
        <end position="459"/>
    </location>
</feature>
<keyword evidence="10" id="KW-1185">Reference proteome</keyword>
<feature type="transmembrane region" description="Helical" evidence="7">
    <location>
        <begin position="329"/>
        <end position="352"/>
    </location>
</feature>
<gene>
    <name evidence="9" type="ORF">GMORB2_2612</name>
</gene>
<evidence type="ECO:0000259" key="8">
    <source>
        <dbReference type="Pfam" id="PF01490"/>
    </source>
</evidence>
<comment type="caution">
    <text evidence="9">The sequence shown here is derived from an EMBL/GenBank/DDBJ whole genome shotgun (WGS) entry which is preliminary data.</text>
</comment>